<evidence type="ECO:0000313" key="1">
    <source>
        <dbReference type="EMBL" id="MEQ2507929.1"/>
    </source>
</evidence>
<dbReference type="Pfam" id="PF22507">
    <property type="entry name" value="DUF6994"/>
    <property type="match status" value="1"/>
</dbReference>
<comment type="caution">
    <text evidence="1">The sequence shown here is derived from an EMBL/GenBank/DDBJ whole genome shotgun (WGS) entry which is preliminary data.</text>
</comment>
<dbReference type="RefSeq" id="WP_349225980.1">
    <property type="nucleotide sequence ID" value="NZ_JBBNFG020000019.1"/>
</dbReference>
<protein>
    <submittedName>
        <fullName evidence="1">Uncharacterized protein</fullName>
    </submittedName>
</protein>
<name>A0ABV1FY44_9BACT</name>
<evidence type="ECO:0000313" key="2">
    <source>
        <dbReference type="Proteomes" id="UP001465717"/>
    </source>
</evidence>
<dbReference type="InterPro" id="IPR054263">
    <property type="entry name" value="DUF6994"/>
</dbReference>
<proteinExistence type="predicted"/>
<keyword evidence="2" id="KW-1185">Reference proteome</keyword>
<sequence length="258" mass="31223">MDTYELKDIDVGFDFTSDTAHYWDDFWKEDDLGWSKMDPDSKSPTLRRYHQLLWSRRLPCGQSMQLTDGRSRYYLRWDELYMGSDSILVSFRHADKKEVLDAVRNMVPDYHSFVEKYVRDFYTIGGMMLFPQHRYSFNCARGCNKRICDRWDYTLECIRRYYQGGTSPLSRAMERDKEFFDLFVDFKGFVDFFFLQDCVDEHYEKVNLWLGESFFEKNPYPHSASEYLAWIEAEYDFLRKRNRRIEEFCRASLEESGI</sequence>
<dbReference type="EMBL" id="JBBNGE010000016">
    <property type="protein sequence ID" value="MEQ2507929.1"/>
    <property type="molecule type" value="Genomic_DNA"/>
</dbReference>
<organism evidence="1 2">
    <name type="scientific">Segatella sinensis</name>
    <dbReference type="NCBI Taxonomy" id="3085167"/>
    <lineage>
        <taxon>Bacteria</taxon>
        <taxon>Pseudomonadati</taxon>
        <taxon>Bacteroidota</taxon>
        <taxon>Bacteroidia</taxon>
        <taxon>Bacteroidales</taxon>
        <taxon>Prevotellaceae</taxon>
        <taxon>Segatella</taxon>
    </lineage>
</organism>
<accession>A0ABV1FY44</accession>
<reference evidence="1 2" key="1">
    <citation type="submission" date="2024-04" db="EMBL/GenBank/DDBJ databases">
        <title>Human intestinal bacterial collection.</title>
        <authorList>
            <person name="Pauvert C."/>
            <person name="Hitch T.C.A."/>
            <person name="Clavel T."/>
        </authorList>
    </citation>
    <scope>NUCLEOTIDE SEQUENCE [LARGE SCALE GENOMIC DNA]</scope>
    <source>
        <strain evidence="1 2">CLA-AA-H174</strain>
    </source>
</reference>
<dbReference type="Proteomes" id="UP001465717">
    <property type="component" value="Unassembled WGS sequence"/>
</dbReference>
<gene>
    <name evidence="1" type="ORF">AAAT87_06475</name>
</gene>